<evidence type="ECO:0000313" key="3">
    <source>
        <dbReference type="Proteomes" id="UP000434101"/>
    </source>
</evidence>
<dbReference type="Pfam" id="PF25934">
    <property type="entry name" value="DUF7979"/>
    <property type="match status" value="1"/>
</dbReference>
<dbReference type="EMBL" id="WUYX01000026">
    <property type="protein sequence ID" value="MXV61905.1"/>
    <property type="molecule type" value="Genomic_DNA"/>
</dbReference>
<dbReference type="InterPro" id="IPR058285">
    <property type="entry name" value="DUF7979"/>
</dbReference>
<name>A0A6B0VLB5_9EURY</name>
<comment type="caution">
    <text evidence="2">The sequence shown here is derived from an EMBL/GenBank/DDBJ whole genome shotgun (WGS) entry which is preliminary data.</text>
</comment>
<evidence type="ECO:0000313" key="2">
    <source>
        <dbReference type="EMBL" id="MXV61905.1"/>
    </source>
</evidence>
<dbReference type="RefSeq" id="WP_160064185.1">
    <property type="nucleotide sequence ID" value="NZ_WUYX01000026.1"/>
</dbReference>
<proteinExistence type="predicted"/>
<feature type="domain" description="DUF7979" evidence="1">
    <location>
        <begin position="3"/>
        <end position="67"/>
    </location>
</feature>
<organism evidence="2 3">
    <name type="scientific">Natronorubrum halalkaliphilum</name>
    <dbReference type="NCBI Taxonomy" id="2691917"/>
    <lineage>
        <taxon>Archaea</taxon>
        <taxon>Methanobacteriati</taxon>
        <taxon>Methanobacteriota</taxon>
        <taxon>Stenosarchaea group</taxon>
        <taxon>Halobacteria</taxon>
        <taxon>Halobacteriales</taxon>
        <taxon>Natrialbaceae</taxon>
        <taxon>Natronorubrum</taxon>
    </lineage>
</organism>
<dbReference type="AlphaFoldDB" id="A0A6B0VLB5"/>
<dbReference type="OrthoDB" id="296997at2157"/>
<protein>
    <recommendedName>
        <fullName evidence="1">DUF7979 domain-containing protein</fullName>
    </recommendedName>
</protein>
<reference evidence="2 3" key="1">
    <citation type="submission" date="2020-01" db="EMBL/GenBank/DDBJ databases">
        <title>Natronorubrum sp. JWXQ-INN 674 isolated from Inner Mongolia Autonomous Region of China.</title>
        <authorList>
            <person name="Xue Q."/>
        </authorList>
    </citation>
    <scope>NUCLEOTIDE SEQUENCE [LARGE SCALE GENOMIC DNA]</scope>
    <source>
        <strain evidence="2 3">JWXQ-INN-674</strain>
    </source>
</reference>
<dbReference type="Proteomes" id="UP000434101">
    <property type="component" value="Unassembled WGS sequence"/>
</dbReference>
<evidence type="ECO:0000259" key="1">
    <source>
        <dbReference type="Pfam" id="PF25934"/>
    </source>
</evidence>
<keyword evidence="3" id="KW-1185">Reference proteome</keyword>
<gene>
    <name evidence="2" type="ORF">GS429_07515</name>
</gene>
<sequence length="69" mass="7790">MSRTITLEPVENVPSDSRVCHYDELDEDAKEEFPTLTENIDVSVDSTIANGLEDCDLVKYTDYYEVSIG</sequence>
<accession>A0A6B0VLB5</accession>